<dbReference type="EMBL" id="BNBF01000002">
    <property type="protein sequence ID" value="GHG37391.1"/>
    <property type="molecule type" value="Genomic_DNA"/>
</dbReference>
<protein>
    <submittedName>
        <fullName evidence="1">Uncharacterized protein</fullName>
    </submittedName>
</protein>
<keyword evidence="2" id="KW-1185">Reference proteome</keyword>
<gene>
    <name evidence="1" type="ORF">GCM10018980_09120</name>
</gene>
<proteinExistence type="predicted"/>
<dbReference type="Proteomes" id="UP000619355">
    <property type="component" value="Unassembled WGS sequence"/>
</dbReference>
<name>A0A919C1S7_9ACTN</name>
<dbReference type="AlphaFoldDB" id="A0A919C1S7"/>
<evidence type="ECO:0000313" key="1">
    <source>
        <dbReference type="EMBL" id="GHG37391.1"/>
    </source>
</evidence>
<evidence type="ECO:0000313" key="2">
    <source>
        <dbReference type="Proteomes" id="UP000619355"/>
    </source>
</evidence>
<reference evidence="2" key="1">
    <citation type="journal article" date="2019" name="Int. J. Syst. Evol. Microbiol.">
        <title>The Global Catalogue of Microorganisms (GCM) 10K type strain sequencing project: providing services to taxonomists for standard genome sequencing and annotation.</title>
        <authorList>
            <consortium name="The Broad Institute Genomics Platform"/>
            <consortium name="The Broad Institute Genome Sequencing Center for Infectious Disease"/>
            <person name="Wu L."/>
            <person name="Ma J."/>
        </authorList>
    </citation>
    <scope>NUCLEOTIDE SEQUENCE [LARGE SCALE GENOMIC DNA]</scope>
    <source>
        <strain evidence="2">JCM 4253</strain>
    </source>
</reference>
<organism evidence="1 2">
    <name type="scientific">Streptomyces capoamus</name>
    <dbReference type="NCBI Taxonomy" id="68183"/>
    <lineage>
        <taxon>Bacteria</taxon>
        <taxon>Bacillati</taxon>
        <taxon>Actinomycetota</taxon>
        <taxon>Actinomycetes</taxon>
        <taxon>Kitasatosporales</taxon>
        <taxon>Streptomycetaceae</taxon>
        <taxon>Streptomyces</taxon>
    </lineage>
</organism>
<sequence>MDYRGWNTADWEFTYTEDGTGYRTIDRGFVVNDHLGYALMYTAKDAQWHGDLRKDTWKTLTKSFKPKG</sequence>
<accession>A0A919C1S7</accession>
<comment type="caution">
    <text evidence="1">The sequence shown here is derived from an EMBL/GenBank/DDBJ whole genome shotgun (WGS) entry which is preliminary data.</text>
</comment>